<gene>
    <name evidence="2" type="ORF">ES288_A10G172400v1</name>
</gene>
<organism evidence="2 3">
    <name type="scientific">Gossypium darwinii</name>
    <name type="common">Darwin's cotton</name>
    <name type="synonym">Gossypium barbadense var. darwinii</name>
    <dbReference type="NCBI Taxonomy" id="34276"/>
    <lineage>
        <taxon>Eukaryota</taxon>
        <taxon>Viridiplantae</taxon>
        <taxon>Streptophyta</taxon>
        <taxon>Embryophyta</taxon>
        <taxon>Tracheophyta</taxon>
        <taxon>Spermatophyta</taxon>
        <taxon>Magnoliopsida</taxon>
        <taxon>eudicotyledons</taxon>
        <taxon>Gunneridae</taxon>
        <taxon>Pentapetalae</taxon>
        <taxon>rosids</taxon>
        <taxon>malvids</taxon>
        <taxon>Malvales</taxon>
        <taxon>Malvaceae</taxon>
        <taxon>Malvoideae</taxon>
        <taxon>Gossypium</taxon>
    </lineage>
</organism>
<accession>A0A5D2EZG2</accession>
<sequence>MAWDRLILLGSFICLLKDGSSAPITETPTSEDQPTDPLTPWSAKGKLIDSTPKLSPPSRILLLKLGLPRYLCLCSSTKSPAFNLP</sequence>
<keyword evidence="3" id="KW-1185">Reference proteome</keyword>
<evidence type="ECO:0000313" key="3">
    <source>
        <dbReference type="Proteomes" id="UP000323506"/>
    </source>
</evidence>
<protein>
    <submittedName>
        <fullName evidence="2">Uncharacterized protein</fullName>
    </submittedName>
</protein>
<keyword evidence="1" id="KW-0732">Signal</keyword>
<dbReference type="Proteomes" id="UP000323506">
    <property type="component" value="Chromosome A10"/>
</dbReference>
<reference evidence="2 3" key="1">
    <citation type="submission" date="2019-06" db="EMBL/GenBank/DDBJ databases">
        <title>WGS assembly of Gossypium darwinii.</title>
        <authorList>
            <person name="Chen Z.J."/>
            <person name="Sreedasyam A."/>
            <person name="Ando A."/>
            <person name="Song Q."/>
            <person name="De L."/>
            <person name="Hulse-Kemp A."/>
            <person name="Ding M."/>
            <person name="Ye W."/>
            <person name="Kirkbride R."/>
            <person name="Jenkins J."/>
            <person name="Plott C."/>
            <person name="Lovell J."/>
            <person name="Lin Y.-M."/>
            <person name="Vaughn R."/>
            <person name="Liu B."/>
            <person name="Li W."/>
            <person name="Simpson S."/>
            <person name="Scheffler B."/>
            <person name="Saski C."/>
            <person name="Grover C."/>
            <person name="Hu G."/>
            <person name="Conover J."/>
            <person name="Carlson J."/>
            <person name="Shu S."/>
            <person name="Boston L."/>
            <person name="Williams M."/>
            <person name="Peterson D."/>
            <person name="Mcgee K."/>
            <person name="Jones D."/>
            <person name="Wendel J."/>
            <person name="Stelly D."/>
            <person name="Grimwood J."/>
            <person name="Schmutz J."/>
        </authorList>
    </citation>
    <scope>NUCLEOTIDE SEQUENCE [LARGE SCALE GENOMIC DNA]</scope>
    <source>
        <strain evidence="2">1808015.09</strain>
    </source>
</reference>
<evidence type="ECO:0000313" key="2">
    <source>
        <dbReference type="EMBL" id="TYG99146.1"/>
    </source>
</evidence>
<evidence type="ECO:0000256" key="1">
    <source>
        <dbReference type="SAM" id="SignalP"/>
    </source>
</evidence>
<proteinExistence type="predicted"/>
<dbReference type="EMBL" id="CM017697">
    <property type="protein sequence ID" value="TYG99146.1"/>
    <property type="molecule type" value="Genomic_DNA"/>
</dbReference>
<feature type="chain" id="PRO_5022812849" evidence="1">
    <location>
        <begin position="22"/>
        <end position="85"/>
    </location>
</feature>
<name>A0A5D2EZG2_GOSDA</name>
<feature type="signal peptide" evidence="1">
    <location>
        <begin position="1"/>
        <end position="21"/>
    </location>
</feature>
<dbReference type="AlphaFoldDB" id="A0A5D2EZG2"/>